<evidence type="ECO:0000313" key="2">
    <source>
        <dbReference type="EMBL" id="RZT84083.1"/>
    </source>
</evidence>
<sequence length="281" mass="30036">MPAELSVGRTHEPAGGLRHARSRADDELVDAPGIGMIAPFDFALDRELWRWTPEDVSLYLTRMPFLTTPMTVDMAEAIADRRPVRRATRDVLTPRPGVVSYACTSGSFVAGAAAEYVLHRTILDAGAPRASTTSGALIEALAVLGVRRLAIATPYIQAVTDRLVGFLADHGVETVASEGLGLIGNIWRTTYAQVVEIVRAVDRPEAQALFISCTNLPTYDVIEPLEQALGKPVITANQVTMWDALRKIDRAAVGGGALLAAWEPGDGRTCVPAPPVGLSTT</sequence>
<dbReference type="AlphaFoldDB" id="A0A4Q7UVH6"/>
<dbReference type="InterPro" id="IPR026286">
    <property type="entry name" value="MaiA/AMDase"/>
</dbReference>
<name>A0A4Q7UVH6_PSEST</name>
<comment type="caution">
    <text evidence="2">The sequence shown here is derived from an EMBL/GenBank/DDBJ whole genome shotgun (WGS) entry which is preliminary data.</text>
</comment>
<gene>
    <name evidence="2" type="ORF">EV383_0917</name>
</gene>
<dbReference type="RefSeq" id="WP_423213630.1">
    <property type="nucleotide sequence ID" value="NZ_SHKL01000001.1"/>
</dbReference>
<proteinExistence type="predicted"/>
<organism evidence="2 3">
    <name type="scientific">Pseudonocardia sediminis</name>
    <dbReference type="NCBI Taxonomy" id="1397368"/>
    <lineage>
        <taxon>Bacteria</taxon>
        <taxon>Bacillati</taxon>
        <taxon>Actinomycetota</taxon>
        <taxon>Actinomycetes</taxon>
        <taxon>Pseudonocardiales</taxon>
        <taxon>Pseudonocardiaceae</taxon>
        <taxon>Pseudonocardia</taxon>
    </lineage>
</organism>
<keyword evidence="3" id="KW-1185">Reference proteome</keyword>
<accession>A0A4Q7UVH6</accession>
<dbReference type="Proteomes" id="UP000291591">
    <property type="component" value="Unassembled WGS sequence"/>
</dbReference>
<dbReference type="EMBL" id="SHKL01000001">
    <property type="protein sequence ID" value="RZT84083.1"/>
    <property type="molecule type" value="Genomic_DNA"/>
</dbReference>
<reference evidence="2 3" key="1">
    <citation type="submission" date="2019-02" db="EMBL/GenBank/DDBJ databases">
        <title>Sequencing the genomes of 1000 actinobacteria strains.</title>
        <authorList>
            <person name="Klenk H.-P."/>
        </authorList>
    </citation>
    <scope>NUCLEOTIDE SEQUENCE [LARGE SCALE GENOMIC DNA]</scope>
    <source>
        <strain evidence="2 3">DSM 45779</strain>
    </source>
</reference>
<dbReference type="PIRSF" id="PIRSF015736">
    <property type="entry name" value="MI"/>
    <property type="match status" value="1"/>
</dbReference>
<keyword evidence="2" id="KW-0413">Isomerase</keyword>
<dbReference type="InterPro" id="IPR053714">
    <property type="entry name" value="Iso_Racemase_Enz_sf"/>
</dbReference>
<feature type="region of interest" description="Disordered" evidence="1">
    <location>
        <begin position="1"/>
        <end position="22"/>
    </location>
</feature>
<dbReference type="PANTHER" id="PTHR40267:SF1">
    <property type="entry name" value="BLR3294 PROTEIN"/>
    <property type="match status" value="1"/>
</dbReference>
<protein>
    <submittedName>
        <fullName evidence="2">Maleate isomerase</fullName>
    </submittedName>
</protein>
<dbReference type="PANTHER" id="PTHR40267">
    <property type="entry name" value="BLR3294 PROTEIN"/>
    <property type="match status" value="1"/>
</dbReference>
<evidence type="ECO:0000313" key="3">
    <source>
        <dbReference type="Proteomes" id="UP000291591"/>
    </source>
</evidence>
<dbReference type="Gene3D" id="3.40.50.12500">
    <property type="match status" value="1"/>
</dbReference>
<evidence type="ECO:0000256" key="1">
    <source>
        <dbReference type="SAM" id="MobiDB-lite"/>
    </source>
</evidence>
<dbReference type="Pfam" id="PF17645">
    <property type="entry name" value="Amdase"/>
    <property type="match status" value="1"/>
</dbReference>
<dbReference type="GO" id="GO:0016853">
    <property type="term" value="F:isomerase activity"/>
    <property type="evidence" value="ECO:0007669"/>
    <property type="project" value="UniProtKB-KW"/>
</dbReference>